<dbReference type="PRINTS" id="PR00922">
    <property type="entry name" value="DADACBPTASE3"/>
</dbReference>
<evidence type="ECO:0000313" key="3">
    <source>
        <dbReference type="EMBL" id="NNH24809.1"/>
    </source>
</evidence>
<dbReference type="InterPro" id="IPR012338">
    <property type="entry name" value="Beta-lactam/transpept-like"/>
</dbReference>
<proteinExistence type="inferred from homology"/>
<dbReference type="GO" id="GO:0009002">
    <property type="term" value="F:serine-type D-Ala-D-Ala carboxypeptidase activity"/>
    <property type="evidence" value="ECO:0007669"/>
    <property type="project" value="UniProtKB-EC"/>
</dbReference>
<accession>A0A849BNB2</accession>
<dbReference type="Gene3D" id="3.40.710.10">
    <property type="entry name" value="DD-peptidase/beta-lactamase superfamily"/>
    <property type="match status" value="1"/>
</dbReference>
<evidence type="ECO:0000313" key="4">
    <source>
        <dbReference type="Proteomes" id="UP000555552"/>
    </source>
</evidence>
<dbReference type="InterPro" id="IPR000667">
    <property type="entry name" value="Peptidase_S13"/>
</dbReference>
<dbReference type="GO" id="GO:0000270">
    <property type="term" value="P:peptidoglycan metabolic process"/>
    <property type="evidence" value="ECO:0007669"/>
    <property type="project" value="TreeGrafter"/>
</dbReference>
<evidence type="ECO:0000256" key="1">
    <source>
        <dbReference type="ARBA" id="ARBA00006096"/>
    </source>
</evidence>
<dbReference type="PANTHER" id="PTHR30023">
    <property type="entry name" value="D-ALANYL-D-ALANINE CARBOXYPEPTIDASE"/>
    <property type="match status" value="1"/>
</dbReference>
<organism evidence="3 4">
    <name type="scientific">Pseudokineococcus marinus</name>
    <dbReference type="NCBI Taxonomy" id="351215"/>
    <lineage>
        <taxon>Bacteria</taxon>
        <taxon>Bacillati</taxon>
        <taxon>Actinomycetota</taxon>
        <taxon>Actinomycetes</taxon>
        <taxon>Kineosporiales</taxon>
        <taxon>Kineosporiaceae</taxon>
        <taxon>Pseudokineococcus</taxon>
    </lineage>
</organism>
<dbReference type="Proteomes" id="UP000555552">
    <property type="component" value="Unassembled WGS sequence"/>
</dbReference>
<comment type="caution">
    <text evidence="3">The sequence shown here is derived from an EMBL/GenBank/DDBJ whole genome shotgun (WGS) entry which is preliminary data.</text>
</comment>
<dbReference type="PANTHER" id="PTHR30023:SF0">
    <property type="entry name" value="PENICILLIN-SENSITIVE CARBOXYPEPTIDASE A"/>
    <property type="match status" value="1"/>
</dbReference>
<keyword evidence="3" id="KW-0121">Carboxypeptidase</keyword>
<sequence>TWTPGDVALGFAADVTGVAVDAGRLAPDEYAPRAPDPALAAADALADLLRARGVDVVGQARRTDPALVPAGAPVLGEVRSAPVADVVEHVLRVSDNTGAEVLGLLVARASGAPVTPEGATSAVRAAVAERGVAVDGVALTDSSGLGDGSALTARALVDVLGLAAREEELRPLLEGLPVAGLTGSLASRLGDEPAARGVVRAKTGTLTGVTSLAGVVVDADGRLLAFAVLADAVPATEPARAAVDDVAAALAACGCR</sequence>
<feature type="non-terminal residue" evidence="3">
    <location>
        <position position="1"/>
    </location>
</feature>
<evidence type="ECO:0000256" key="2">
    <source>
        <dbReference type="ARBA" id="ARBA00022801"/>
    </source>
</evidence>
<dbReference type="RefSeq" id="WP_171204507.1">
    <property type="nucleotide sequence ID" value="NZ_JABEMA010000526.1"/>
</dbReference>
<dbReference type="SUPFAM" id="SSF56601">
    <property type="entry name" value="beta-lactamase/transpeptidase-like"/>
    <property type="match status" value="1"/>
</dbReference>
<dbReference type="EC" id="3.4.16.4" evidence="3"/>
<keyword evidence="2 3" id="KW-0378">Hydrolase</keyword>
<reference evidence="3 4" key="1">
    <citation type="submission" date="2020-05" db="EMBL/GenBank/DDBJ databases">
        <title>MicrobeNet Type strains.</title>
        <authorList>
            <person name="Nicholson A.C."/>
        </authorList>
    </citation>
    <scope>NUCLEOTIDE SEQUENCE [LARGE SCALE GENOMIC DNA]</scope>
    <source>
        <strain evidence="3 4">JCM 14547</strain>
    </source>
</reference>
<dbReference type="AlphaFoldDB" id="A0A849BNB2"/>
<protein>
    <submittedName>
        <fullName evidence="3">D-alanyl-D-alanine carboxypeptidase/D-alanyl-D-alanine-endopeptidase</fullName>
        <ecNumber evidence="3">3.4.16.4</ecNumber>
    </submittedName>
</protein>
<comment type="similarity">
    <text evidence="1">Belongs to the peptidase S13 family.</text>
</comment>
<gene>
    <name evidence="3" type="primary">dacB</name>
    <name evidence="3" type="ORF">HLB09_17275</name>
</gene>
<dbReference type="EMBL" id="JABEMA010000526">
    <property type="protein sequence ID" value="NNH24809.1"/>
    <property type="molecule type" value="Genomic_DNA"/>
</dbReference>
<name>A0A849BNB2_9ACTN</name>
<keyword evidence="4" id="KW-1185">Reference proteome</keyword>
<dbReference type="NCBIfam" id="TIGR00666">
    <property type="entry name" value="PBP4"/>
    <property type="match status" value="1"/>
</dbReference>
<dbReference type="Pfam" id="PF02113">
    <property type="entry name" value="Peptidase_S13"/>
    <property type="match status" value="1"/>
</dbReference>
<dbReference type="GO" id="GO:0006508">
    <property type="term" value="P:proteolysis"/>
    <property type="evidence" value="ECO:0007669"/>
    <property type="project" value="InterPro"/>
</dbReference>
<keyword evidence="3" id="KW-0645">Protease</keyword>